<dbReference type="AlphaFoldDB" id="A0A811MB20"/>
<sequence>MTTAAGLNHRPYSLNAPTVCRISENATAPAVRPSFPPALPPSCVAFNLWHLLCARTVLIRRLFQLGRAPVAEDLVQLCWLQKMERNCDGHGDPSQQHLGCRQCTDGQANQQRLYDGGVQQTPAVEGNSKRRRLTFQNKAAEPEASPSQRTRRAFLRSRTRTRREILVREWGKLGSAIRRAAAVCLAPSTGADEDDLDLPYYVQLDKVTTRAVRGEAFGPLYLVT</sequence>
<proteinExistence type="predicted"/>
<keyword evidence="2" id="KW-1185">Reference proteome</keyword>
<dbReference type="Proteomes" id="UP000604825">
    <property type="component" value="Unassembled WGS sequence"/>
</dbReference>
<comment type="caution">
    <text evidence="1">The sequence shown here is derived from an EMBL/GenBank/DDBJ whole genome shotgun (WGS) entry which is preliminary data.</text>
</comment>
<dbReference type="EMBL" id="CAJGYO010000001">
    <property type="protein sequence ID" value="CAD6202370.1"/>
    <property type="molecule type" value="Genomic_DNA"/>
</dbReference>
<evidence type="ECO:0000313" key="1">
    <source>
        <dbReference type="EMBL" id="CAD6202370.1"/>
    </source>
</evidence>
<name>A0A811MB20_9POAL</name>
<organism evidence="1 2">
    <name type="scientific">Miscanthus lutarioriparius</name>
    <dbReference type="NCBI Taxonomy" id="422564"/>
    <lineage>
        <taxon>Eukaryota</taxon>
        <taxon>Viridiplantae</taxon>
        <taxon>Streptophyta</taxon>
        <taxon>Embryophyta</taxon>
        <taxon>Tracheophyta</taxon>
        <taxon>Spermatophyta</taxon>
        <taxon>Magnoliopsida</taxon>
        <taxon>Liliopsida</taxon>
        <taxon>Poales</taxon>
        <taxon>Poaceae</taxon>
        <taxon>PACMAD clade</taxon>
        <taxon>Panicoideae</taxon>
        <taxon>Andropogonodae</taxon>
        <taxon>Andropogoneae</taxon>
        <taxon>Saccharinae</taxon>
        <taxon>Miscanthus</taxon>
    </lineage>
</organism>
<accession>A0A811MB20</accession>
<gene>
    <name evidence="1" type="ORF">NCGR_LOCUS659</name>
</gene>
<reference evidence="1" key="1">
    <citation type="submission" date="2020-10" db="EMBL/GenBank/DDBJ databases">
        <authorList>
            <person name="Han B."/>
            <person name="Lu T."/>
            <person name="Zhao Q."/>
            <person name="Huang X."/>
            <person name="Zhao Y."/>
        </authorList>
    </citation>
    <scope>NUCLEOTIDE SEQUENCE</scope>
</reference>
<evidence type="ECO:0000313" key="2">
    <source>
        <dbReference type="Proteomes" id="UP000604825"/>
    </source>
</evidence>
<protein>
    <submittedName>
        <fullName evidence="1">Uncharacterized protein</fullName>
    </submittedName>
</protein>
<dbReference type="OrthoDB" id="673566at2759"/>